<proteinExistence type="predicted"/>
<keyword evidence="2" id="KW-0732">Signal</keyword>
<dbReference type="Gene3D" id="2.60.40.1120">
    <property type="entry name" value="Carboxypeptidase-like, regulatory domain"/>
    <property type="match status" value="1"/>
</dbReference>
<dbReference type="SUPFAM" id="SSF49452">
    <property type="entry name" value="Starch-binding domain-like"/>
    <property type="match status" value="1"/>
</dbReference>
<reference evidence="4" key="1">
    <citation type="submission" date="2016-10" db="EMBL/GenBank/DDBJ databases">
        <authorList>
            <person name="Varghese N."/>
            <person name="Submissions S."/>
        </authorList>
    </citation>
    <scope>NUCLEOTIDE SEQUENCE [LARGE SCALE GENOMIC DNA]</scope>
    <source>
        <strain evidence="4">DSM 24740</strain>
    </source>
</reference>
<dbReference type="GO" id="GO:0004180">
    <property type="term" value="F:carboxypeptidase activity"/>
    <property type="evidence" value="ECO:0007669"/>
    <property type="project" value="UniProtKB-KW"/>
</dbReference>
<evidence type="ECO:0000313" key="3">
    <source>
        <dbReference type="EMBL" id="SER01696.1"/>
    </source>
</evidence>
<dbReference type="RefSeq" id="WP_090171066.1">
    <property type="nucleotide sequence ID" value="NZ_FOFB01000021.1"/>
</dbReference>
<dbReference type="STRING" id="478744.SAMN05444359_12184"/>
<feature type="signal peptide" evidence="2">
    <location>
        <begin position="1"/>
        <end position="18"/>
    </location>
</feature>
<gene>
    <name evidence="3" type="ORF">SAMN05444359_12184</name>
</gene>
<keyword evidence="3" id="KW-0121">Carboxypeptidase</keyword>
<organism evidence="3 4">
    <name type="scientific">Neolewinella agarilytica</name>
    <dbReference type="NCBI Taxonomy" id="478744"/>
    <lineage>
        <taxon>Bacteria</taxon>
        <taxon>Pseudomonadati</taxon>
        <taxon>Bacteroidota</taxon>
        <taxon>Saprospiria</taxon>
        <taxon>Saprospirales</taxon>
        <taxon>Lewinellaceae</taxon>
        <taxon>Neolewinella</taxon>
    </lineage>
</organism>
<name>A0A1H9KR99_9BACT</name>
<sequence length="905" mass="99142">MKHLFTCLLLAFSGFLFAQAEISATVIDSSGLTLPGANAVLLRSSDSLLTAFGTTDDKGVFLMQNVPAGKYLLRVTFLGYERPDQDITVTSDDQYFGLGELKMYPAGFFLNGIEVTADRIPIRMKGDTMMYDADAFAVGDNAVVEDLIRRLPGMSVDAAGNITWRGKPISEVMINGKPFFAGNSTLLTQNLDAKAIKNVEVYDQKTDSEEISGIDDGNENMTVNLEMKEDFKAKVFGEVYAGIGTTDRYQTGGKIFRISDATQIGVLGTINNINKVGFSGDEISGFNGSSGRGGGFRWGGGGDGRLAFDSGNATGDNRSIASGINFGRSIGKNGQLTADYALFDREQAQDATTLQAFNRANDRRIVETLEGNNTANYSHRLGFEYRHKLDSTSRLRINGAGTLIGGDNLSNATTTINNEGVLIDDYTVRQLDRNERPGGNISLRYNRGDSGGRRGGFGGPPSGKPARTFEFNANASYTENQSDLDLTVADLNEGGQMFVGALANGTQTQDRRTNTLNYGVSGSVTEPLSKNLRLRVGAGYGLDSDEGDYRFQLEEQSAINLLNRDWATLEGEVSLIRTIGQGGNVSIGTNYERNQLTLSGDDARDESFSYLLPFVRFRKRLKKGFFSANFNSSANAPSITQLQTIAEPGVSGRVTIGNPNLEPATNYSFNTYLWYNDQFRAISANANVYATYTDNAFGNAITFTDGQQIYQAINVGHSWQGGLFTGTTIGMNFINGELRVEGSLNGSRGEGFVDTESRINTSIGYNVGANITTELNEDSYIKVGYTLNEFTNSFSGDEGITTSQLTHNFLTQFELEVSPKWRFESRFLYSLFPESDFAAEQSIPDLRLSLELRPFRKKRHFLRISASDLFNQNTIINRNVQPFVTTETTANGLGRYFLATFHYKI</sequence>
<feature type="region of interest" description="Disordered" evidence="1">
    <location>
        <begin position="433"/>
        <end position="465"/>
    </location>
</feature>
<dbReference type="Pfam" id="PF13620">
    <property type="entry name" value="CarboxypepD_reg"/>
    <property type="match status" value="1"/>
</dbReference>
<keyword evidence="3" id="KW-0378">Hydrolase</keyword>
<dbReference type="InterPro" id="IPR013784">
    <property type="entry name" value="Carb-bd-like_fold"/>
</dbReference>
<keyword evidence="3" id="KW-0645">Protease</keyword>
<dbReference type="EMBL" id="FOFB01000021">
    <property type="protein sequence ID" value="SER01696.1"/>
    <property type="molecule type" value="Genomic_DNA"/>
</dbReference>
<accession>A0A1H9KR99</accession>
<evidence type="ECO:0000313" key="4">
    <source>
        <dbReference type="Proteomes" id="UP000199021"/>
    </source>
</evidence>
<evidence type="ECO:0000256" key="2">
    <source>
        <dbReference type="SAM" id="SignalP"/>
    </source>
</evidence>
<keyword evidence="4" id="KW-1185">Reference proteome</keyword>
<dbReference type="Proteomes" id="UP000199021">
    <property type="component" value="Unassembled WGS sequence"/>
</dbReference>
<dbReference type="OrthoDB" id="1682379at2"/>
<feature type="chain" id="PRO_5011531577" evidence="2">
    <location>
        <begin position="19"/>
        <end position="905"/>
    </location>
</feature>
<protein>
    <submittedName>
        <fullName evidence="3">Carboxypeptidase regulatory-like domain-containing protein</fullName>
    </submittedName>
</protein>
<dbReference type="SUPFAM" id="SSF56935">
    <property type="entry name" value="Porins"/>
    <property type="match status" value="1"/>
</dbReference>
<evidence type="ECO:0000256" key="1">
    <source>
        <dbReference type="SAM" id="MobiDB-lite"/>
    </source>
</evidence>
<dbReference type="InParanoid" id="A0A1H9KR99"/>
<dbReference type="GO" id="GO:0030246">
    <property type="term" value="F:carbohydrate binding"/>
    <property type="evidence" value="ECO:0007669"/>
    <property type="project" value="InterPro"/>
</dbReference>
<dbReference type="AlphaFoldDB" id="A0A1H9KR99"/>